<protein>
    <submittedName>
        <fullName evidence="3">Uncharacterized protein</fullName>
    </submittedName>
</protein>
<feature type="compositionally biased region" description="Low complexity" evidence="1">
    <location>
        <begin position="192"/>
        <end position="220"/>
    </location>
</feature>
<feature type="compositionally biased region" description="Gly residues" evidence="1">
    <location>
        <begin position="221"/>
        <end position="235"/>
    </location>
</feature>
<keyword evidence="2" id="KW-0472">Membrane</keyword>
<evidence type="ECO:0000256" key="1">
    <source>
        <dbReference type="SAM" id="MobiDB-lite"/>
    </source>
</evidence>
<organism evidence="3 4">
    <name type="scientific">Bosea lupini</name>
    <dbReference type="NCBI Taxonomy" id="1036779"/>
    <lineage>
        <taxon>Bacteria</taxon>
        <taxon>Pseudomonadati</taxon>
        <taxon>Pseudomonadota</taxon>
        <taxon>Alphaproteobacteria</taxon>
        <taxon>Hyphomicrobiales</taxon>
        <taxon>Boseaceae</taxon>
        <taxon>Bosea</taxon>
    </lineage>
</organism>
<accession>A0A1H7HH73</accession>
<dbReference type="STRING" id="1036779.SAMN04515666_101664"/>
<dbReference type="Proteomes" id="UP000199664">
    <property type="component" value="Unassembled WGS sequence"/>
</dbReference>
<dbReference type="OrthoDB" id="196672at2"/>
<evidence type="ECO:0000313" key="4">
    <source>
        <dbReference type="Proteomes" id="UP000199664"/>
    </source>
</evidence>
<keyword evidence="4" id="KW-1185">Reference proteome</keyword>
<dbReference type="AlphaFoldDB" id="A0A1H7HH73"/>
<feature type="transmembrane region" description="Helical" evidence="2">
    <location>
        <begin position="6"/>
        <end position="27"/>
    </location>
</feature>
<proteinExistence type="predicted"/>
<evidence type="ECO:0000313" key="3">
    <source>
        <dbReference type="EMBL" id="SEK49756.1"/>
    </source>
</evidence>
<dbReference type="InterPro" id="IPR017008">
    <property type="entry name" value="UCP032817-like"/>
</dbReference>
<dbReference type="RefSeq" id="WP_091829697.1">
    <property type="nucleotide sequence ID" value="NZ_FOAN01000001.1"/>
</dbReference>
<feature type="region of interest" description="Disordered" evidence="1">
    <location>
        <begin position="192"/>
        <end position="235"/>
    </location>
</feature>
<keyword evidence="2" id="KW-0812">Transmembrane</keyword>
<sequence>MNAATIIIGMVVAVVLLLVAGNALASYKRLRRAEFIRRYPWPRGLLDKLAQQHPGFTRKESALVSEGLRQFFLAYLNSGRREVAMPSQVADDLWHEFILYTRDYGRFCNQAFGRFLHHTPAVMLREGARRDNSALRRVWWQCCRDENIDPVRPTRLPLLFALDTKLRIANGFVYAPDCEALRRNGDRGTQCGGDFSSSSIDGGTDGFGDSSSSSGDASSDSGGGDGGGCGGGGGD</sequence>
<reference evidence="4" key="1">
    <citation type="submission" date="2016-10" db="EMBL/GenBank/DDBJ databases">
        <authorList>
            <person name="Varghese N."/>
            <person name="Submissions S."/>
        </authorList>
    </citation>
    <scope>NUCLEOTIDE SEQUENCE [LARGE SCALE GENOMIC DNA]</scope>
    <source>
        <strain evidence="4">LMG 26383,CCUG 61248,R- 45681</strain>
    </source>
</reference>
<dbReference type="PIRSF" id="PIRSF032817">
    <property type="entry name" value="UCP032817"/>
    <property type="match status" value="1"/>
</dbReference>
<dbReference type="EMBL" id="FOAN01000001">
    <property type="protein sequence ID" value="SEK49756.1"/>
    <property type="molecule type" value="Genomic_DNA"/>
</dbReference>
<gene>
    <name evidence="3" type="ORF">SAMN04515666_101664</name>
</gene>
<name>A0A1H7HH73_9HYPH</name>
<keyword evidence="2" id="KW-1133">Transmembrane helix</keyword>
<evidence type="ECO:0000256" key="2">
    <source>
        <dbReference type="SAM" id="Phobius"/>
    </source>
</evidence>